<evidence type="ECO:0000256" key="1">
    <source>
        <dbReference type="SAM" id="MobiDB-lite"/>
    </source>
</evidence>
<dbReference type="OrthoDB" id="5380416at2759"/>
<dbReference type="AlphaFoldDB" id="A0A8T9BNG4"/>
<dbReference type="Proteomes" id="UP000469559">
    <property type="component" value="Unassembled WGS sequence"/>
</dbReference>
<feature type="compositionally biased region" description="Pro residues" evidence="1">
    <location>
        <begin position="63"/>
        <end position="76"/>
    </location>
</feature>
<feature type="compositionally biased region" description="Polar residues" evidence="1">
    <location>
        <begin position="33"/>
        <end position="48"/>
    </location>
</feature>
<evidence type="ECO:0000313" key="3">
    <source>
        <dbReference type="Proteomes" id="UP000469559"/>
    </source>
</evidence>
<name>A0A8T9BNG4_9HELO</name>
<feature type="compositionally biased region" description="Low complexity" evidence="1">
    <location>
        <begin position="77"/>
        <end position="88"/>
    </location>
</feature>
<protein>
    <submittedName>
        <fullName evidence="2">Uncharacterized protein</fullName>
    </submittedName>
</protein>
<gene>
    <name evidence="2" type="ORF">LARI1_G000495</name>
</gene>
<reference evidence="2 3" key="1">
    <citation type="submission" date="2018-05" db="EMBL/GenBank/DDBJ databases">
        <title>Whole genome sequencing for identification of molecular markers to develop diagnostic detection tools for the regulated plant pathogen Lachnellula willkommii.</title>
        <authorList>
            <person name="Giroux E."/>
            <person name="Bilodeau G."/>
        </authorList>
    </citation>
    <scope>NUCLEOTIDE SEQUENCE [LARGE SCALE GENOMIC DNA]</scope>
    <source>
        <strain evidence="2 3">CBS 203.66</strain>
    </source>
</reference>
<evidence type="ECO:0000313" key="2">
    <source>
        <dbReference type="EMBL" id="TVY21538.1"/>
    </source>
</evidence>
<sequence>MKRASGFFFPDRPEQKQKKARTATMPAKKGSFQLPQLTPVSFSLTDGTNIPPPPDSPIEEKPPPPVPTKKITPPPQTQTQTQTPTQTQNGSNGAGAENVERGRTNGNPNSLDVPPLSPASTRRPSSIRKFLSRKSLNAHYANGNASRDDLTGMGRPDSPASFMTSVTAPGSGKKGSWFKRLGSGGGGGAGNRTSVVYEAPPPIVENVVPERKKMGPPPPKLPELSKLRAKIPEDDEGSLGADEMFKNIK</sequence>
<accession>A0A8T9BNG4</accession>
<feature type="region of interest" description="Disordered" evidence="1">
    <location>
        <begin position="1"/>
        <end position="249"/>
    </location>
</feature>
<comment type="caution">
    <text evidence="2">The sequence shown here is derived from an EMBL/GenBank/DDBJ whole genome shotgun (WGS) entry which is preliminary data.</text>
</comment>
<keyword evidence="3" id="KW-1185">Reference proteome</keyword>
<organism evidence="2 3">
    <name type="scientific">Lachnellula arida</name>
    <dbReference type="NCBI Taxonomy" id="1316785"/>
    <lineage>
        <taxon>Eukaryota</taxon>
        <taxon>Fungi</taxon>
        <taxon>Dikarya</taxon>
        <taxon>Ascomycota</taxon>
        <taxon>Pezizomycotina</taxon>
        <taxon>Leotiomycetes</taxon>
        <taxon>Helotiales</taxon>
        <taxon>Lachnaceae</taxon>
        <taxon>Lachnellula</taxon>
    </lineage>
</organism>
<proteinExistence type="predicted"/>
<dbReference type="EMBL" id="QGMF01000013">
    <property type="protein sequence ID" value="TVY21538.1"/>
    <property type="molecule type" value="Genomic_DNA"/>
</dbReference>
<feature type="compositionally biased region" description="Basic and acidic residues" evidence="1">
    <location>
        <begin position="223"/>
        <end position="232"/>
    </location>
</feature>